<organism evidence="2 3">
    <name type="scientific">Rattus norvegicus</name>
    <name type="common">Rat</name>
    <dbReference type="NCBI Taxonomy" id="10116"/>
    <lineage>
        <taxon>Eukaryota</taxon>
        <taxon>Metazoa</taxon>
        <taxon>Chordata</taxon>
        <taxon>Craniata</taxon>
        <taxon>Vertebrata</taxon>
        <taxon>Euteleostomi</taxon>
        <taxon>Mammalia</taxon>
        <taxon>Eutheria</taxon>
        <taxon>Euarchontoglires</taxon>
        <taxon>Glires</taxon>
        <taxon>Rodentia</taxon>
        <taxon>Myomorpha</taxon>
        <taxon>Muroidea</taxon>
        <taxon>Muridae</taxon>
        <taxon>Murinae</taxon>
        <taxon>Rattus</taxon>
    </lineage>
</organism>
<accession>A6KBJ3</accession>
<evidence type="ECO:0000313" key="3">
    <source>
        <dbReference type="Proteomes" id="UP000234681"/>
    </source>
</evidence>
<reference evidence="2 3" key="1">
    <citation type="submission" date="2005-09" db="EMBL/GenBank/DDBJ databases">
        <authorList>
            <person name="Mural R.J."/>
            <person name="Li P.W."/>
            <person name="Adams M.D."/>
            <person name="Amanatides P.G."/>
            <person name="Baden-Tillson H."/>
            <person name="Barnstead M."/>
            <person name="Chin S.H."/>
            <person name="Dew I."/>
            <person name="Evans C.A."/>
            <person name="Ferriera S."/>
            <person name="Flanigan M."/>
            <person name="Fosler C."/>
            <person name="Glodek A."/>
            <person name="Gu Z."/>
            <person name="Holt R.A."/>
            <person name="Jennings D."/>
            <person name="Kraft C.L."/>
            <person name="Lu F."/>
            <person name="Nguyen T."/>
            <person name="Nusskern D.R."/>
            <person name="Pfannkoch C.M."/>
            <person name="Sitter C."/>
            <person name="Sutton G.G."/>
            <person name="Venter J.C."/>
            <person name="Wang Z."/>
            <person name="Woodage T."/>
            <person name="Zheng X.H."/>
            <person name="Zhong F."/>
        </authorList>
    </citation>
    <scope>NUCLEOTIDE SEQUENCE [LARGE SCALE GENOMIC DNA]</scope>
    <source>
        <strain>BN</strain>
        <strain evidence="3">Sprague-Dawley</strain>
    </source>
</reference>
<dbReference type="EMBL" id="CH474034">
    <property type="protein sequence ID" value="EDL97538.1"/>
    <property type="molecule type" value="Genomic_DNA"/>
</dbReference>
<proteinExistence type="predicted"/>
<feature type="region of interest" description="Disordered" evidence="1">
    <location>
        <begin position="1"/>
        <end position="20"/>
    </location>
</feature>
<feature type="compositionally biased region" description="Pro residues" evidence="1">
    <location>
        <begin position="1"/>
        <end position="10"/>
    </location>
</feature>
<sequence>MHSPRAPEPQSPGEEDQLRQALNISGAAILGAQGPLLCEPSQ</sequence>
<protein>
    <submittedName>
        <fullName evidence="2">RCG27632</fullName>
    </submittedName>
</protein>
<dbReference type="Proteomes" id="UP000234681">
    <property type="component" value="Chromosome 6"/>
</dbReference>
<evidence type="ECO:0000256" key="1">
    <source>
        <dbReference type="SAM" id="MobiDB-lite"/>
    </source>
</evidence>
<name>A6KBJ3_RAT</name>
<gene>
    <name evidence="2" type="ORF">rCG_27632</name>
</gene>
<dbReference type="AlphaFoldDB" id="A6KBJ3"/>
<evidence type="ECO:0000313" key="2">
    <source>
        <dbReference type="EMBL" id="EDL97538.1"/>
    </source>
</evidence>